<dbReference type="Proteomes" id="UP001472677">
    <property type="component" value="Unassembled WGS sequence"/>
</dbReference>
<organism evidence="1 2">
    <name type="scientific">Hibiscus sabdariffa</name>
    <name type="common">roselle</name>
    <dbReference type="NCBI Taxonomy" id="183260"/>
    <lineage>
        <taxon>Eukaryota</taxon>
        <taxon>Viridiplantae</taxon>
        <taxon>Streptophyta</taxon>
        <taxon>Embryophyta</taxon>
        <taxon>Tracheophyta</taxon>
        <taxon>Spermatophyta</taxon>
        <taxon>Magnoliopsida</taxon>
        <taxon>eudicotyledons</taxon>
        <taxon>Gunneridae</taxon>
        <taxon>Pentapetalae</taxon>
        <taxon>rosids</taxon>
        <taxon>malvids</taxon>
        <taxon>Malvales</taxon>
        <taxon>Malvaceae</taxon>
        <taxon>Malvoideae</taxon>
        <taxon>Hibiscus</taxon>
    </lineage>
</organism>
<sequence>MRSTYGRLVHWTARGLVFSSQSCLQLNYIVHTFDFEAAHVNWSYKATPRASEQNSSALSIYLGLEEDRLEKEVGMEELLL</sequence>
<proteinExistence type="predicted"/>
<evidence type="ECO:0000313" key="2">
    <source>
        <dbReference type="Proteomes" id="UP001472677"/>
    </source>
</evidence>
<evidence type="ECO:0000313" key="1">
    <source>
        <dbReference type="EMBL" id="KAK8520889.1"/>
    </source>
</evidence>
<protein>
    <submittedName>
        <fullName evidence="1">Uncharacterized protein</fullName>
    </submittedName>
</protein>
<gene>
    <name evidence="1" type="ORF">V6N12_004815</name>
</gene>
<dbReference type="EMBL" id="JBBPBM010000048">
    <property type="protein sequence ID" value="KAK8520889.1"/>
    <property type="molecule type" value="Genomic_DNA"/>
</dbReference>
<comment type="caution">
    <text evidence="1">The sequence shown here is derived from an EMBL/GenBank/DDBJ whole genome shotgun (WGS) entry which is preliminary data.</text>
</comment>
<keyword evidence="2" id="KW-1185">Reference proteome</keyword>
<name>A0ABR2CML3_9ROSI</name>
<reference evidence="1 2" key="1">
    <citation type="journal article" date="2024" name="G3 (Bethesda)">
        <title>Genome assembly of Hibiscus sabdariffa L. provides insights into metabolisms of medicinal natural products.</title>
        <authorList>
            <person name="Kim T."/>
        </authorList>
    </citation>
    <scope>NUCLEOTIDE SEQUENCE [LARGE SCALE GENOMIC DNA]</scope>
    <source>
        <strain evidence="1">TK-2024</strain>
        <tissue evidence="1">Old leaves</tissue>
    </source>
</reference>
<accession>A0ABR2CML3</accession>